<dbReference type="AlphaFoldDB" id="A0A3N1NRJ2"/>
<dbReference type="EMBL" id="RJUK01000003">
    <property type="protein sequence ID" value="ROQ18031.1"/>
    <property type="molecule type" value="Genomic_DNA"/>
</dbReference>
<gene>
    <name evidence="1" type="ORF">EDC38_3004</name>
</gene>
<organism evidence="1 2">
    <name type="scientific">Marinimicrobium koreense</name>
    <dbReference type="NCBI Taxonomy" id="306545"/>
    <lineage>
        <taxon>Bacteria</taxon>
        <taxon>Pseudomonadati</taxon>
        <taxon>Pseudomonadota</taxon>
        <taxon>Gammaproteobacteria</taxon>
        <taxon>Cellvibrionales</taxon>
        <taxon>Cellvibrionaceae</taxon>
        <taxon>Marinimicrobium</taxon>
    </lineage>
</organism>
<proteinExistence type="predicted"/>
<sequence length="46" mass="4863">MKTDIVTLVIFVFCLGVLISALDLGSWFGDDDSSAASVVLQQADNS</sequence>
<reference evidence="1 2" key="1">
    <citation type="submission" date="2018-11" db="EMBL/GenBank/DDBJ databases">
        <title>Genomic Encyclopedia of Type Strains, Phase IV (KMG-IV): sequencing the most valuable type-strain genomes for metagenomic binning, comparative biology and taxonomic classification.</title>
        <authorList>
            <person name="Goeker M."/>
        </authorList>
    </citation>
    <scope>NUCLEOTIDE SEQUENCE [LARGE SCALE GENOMIC DNA]</scope>
    <source>
        <strain evidence="1 2">DSM 16974</strain>
    </source>
</reference>
<keyword evidence="2" id="KW-1185">Reference proteome</keyword>
<dbReference type="RefSeq" id="WP_170162958.1">
    <property type="nucleotide sequence ID" value="NZ_JBHYFO010000022.1"/>
</dbReference>
<evidence type="ECO:0000313" key="2">
    <source>
        <dbReference type="Proteomes" id="UP000273643"/>
    </source>
</evidence>
<accession>A0A3N1NRJ2</accession>
<evidence type="ECO:0000313" key="1">
    <source>
        <dbReference type="EMBL" id="ROQ18031.1"/>
    </source>
</evidence>
<comment type="caution">
    <text evidence="1">The sequence shown here is derived from an EMBL/GenBank/DDBJ whole genome shotgun (WGS) entry which is preliminary data.</text>
</comment>
<name>A0A3N1NRJ2_9GAMM</name>
<dbReference type="Proteomes" id="UP000273643">
    <property type="component" value="Unassembled WGS sequence"/>
</dbReference>
<protein>
    <submittedName>
        <fullName evidence="1">Uncharacterized protein</fullName>
    </submittedName>
</protein>